<proteinExistence type="predicted"/>
<gene>
    <name evidence="1" type="ORF">EY666_16215</name>
</gene>
<organism evidence="1 2">
    <name type="scientific">Enterococcus faecalis</name>
    <name type="common">Streptococcus faecalis</name>
    <dbReference type="NCBI Taxonomy" id="1351"/>
    <lineage>
        <taxon>Bacteria</taxon>
        <taxon>Bacillati</taxon>
        <taxon>Bacillota</taxon>
        <taxon>Bacilli</taxon>
        <taxon>Lactobacillales</taxon>
        <taxon>Enterococcaceae</taxon>
        <taxon>Enterococcus</taxon>
    </lineage>
</organism>
<sequence>MSLTHTLEVAASVKKANPTRNRVGFCAIHEKLISFRTYSITYYLKRSNKKEAGMSFPYYLEFDRILLQTH</sequence>
<dbReference type="EMBL" id="SIYF01000489">
    <property type="protein sequence ID" value="TKK66212.1"/>
    <property type="molecule type" value="Genomic_DNA"/>
</dbReference>
<evidence type="ECO:0000313" key="1">
    <source>
        <dbReference type="EMBL" id="TKK66212.1"/>
    </source>
</evidence>
<evidence type="ECO:0000313" key="2">
    <source>
        <dbReference type="Proteomes" id="UP000305511"/>
    </source>
</evidence>
<comment type="caution">
    <text evidence="1">The sequence shown here is derived from an EMBL/GenBank/DDBJ whole genome shotgun (WGS) entry which is preliminary data.</text>
</comment>
<dbReference type="AlphaFoldDB" id="A0A4U3KV42"/>
<accession>A0A4U3KV42</accession>
<dbReference type="Proteomes" id="UP000305511">
    <property type="component" value="Unassembled WGS sequence"/>
</dbReference>
<reference evidence="1 2" key="1">
    <citation type="submission" date="2019-02" db="EMBL/GenBank/DDBJ databases">
        <title>Bacteria dissemination in different level of health care in South Africa: the effectiveness of infections prevention and control.</title>
        <authorList>
            <person name="Shobo C."/>
            <person name="Amoako D.G."/>
            <person name="Allam M."/>
            <person name="Ismail A."/>
            <person name="Bester L.A."/>
            <person name="Essack S.Y."/>
        </authorList>
    </citation>
    <scope>NUCLEOTIDE SEQUENCE [LARGE SCALE GENOMIC DNA]</scope>
    <source>
        <strain evidence="1 2">2SIL2</strain>
    </source>
</reference>
<protein>
    <submittedName>
        <fullName evidence="1">Uncharacterized protein</fullName>
    </submittedName>
</protein>
<name>A0A4U3KV42_ENTFL</name>